<dbReference type="GO" id="GO:0005886">
    <property type="term" value="C:plasma membrane"/>
    <property type="evidence" value="ECO:0007669"/>
    <property type="project" value="TreeGrafter"/>
</dbReference>
<dbReference type="GO" id="GO:0005507">
    <property type="term" value="F:copper ion binding"/>
    <property type="evidence" value="ECO:0007669"/>
    <property type="project" value="InterPro"/>
</dbReference>
<feature type="signal peptide" evidence="6">
    <location>
        <begin position="1"/>
        <end position="35"/>
    </location>
</feature>
<keyword evidence="3 6" id="KW-0732">Signal</keyword>
<name>A0A2S0KGA9_9ACTN</name>
<dbReference type="InterPro" id="IPR032694">
    <property type="entry name" value="CopC/D"/>
</dbReference>
<proteinExistence type="predicted"/>
<evidence type="ECO:0000313" key="8">
    <source>
        <dbReference type="EMBL" id="AVM00728.1"/>
    </source>
</evidence>
<accession>A0A2S0KGA9</accession>
<gene>
    <name evidence="8" type="ORF">C6V83_11075</name>
</gene>
<feature type="domain" description="CopC" evidence="7">
    <location>
        <begin position="36"/>
        <end position="129"/>
    </location>
</feature>
<dbReference type="InterPro" id="IPR014755">
    <property type="entry name" value="Cu-Rt/internalin_Ig-like"/>
</dbReference>
<dbReference type="GO" id="GO:0006825">
    <property type="term" value="P:copper ion transport"/>
    <property type="evidence" value="ECO:0007669"/>
    <property type="project" value="InterPro"/>
</dbReference>
<keyword evidence="5" id="KW-0472">Membrane</keyword>
<dbReference type="Pfam" id="PF04234">
    <property type="entry name" value="CopC"/>
    <property type="match status" value="1"/>
</dbReference>
<dbReference type="PANTHER" id="PTHR34820:SF4">
    <property type="entry name" value="INNER MEMBRANE PROTEIN YEBZ"/>
    <property type="match status" value="1"/>
</dbReference>
<evidence type="ECO:0000256" key="2">
    <source>
        <dbReference type="ARBA" id="ARBA00022723"/>
    </source>
</evidence>
<dbReference type="EMBL" id="CP027433">
    <property type="protein sequence ID" value="AVM00728.1"/>
    <property type="molecule type" value="Genomic_DNA"/>
</dbReference>
<sequence>MWHMSVCRVSRSFAAAIAGALFLATLLTGVGVAAAHTGATGSSPADGATVQTSPGQVAVTFNENLRPEFAHLTVVGPDRNFYQQGQAAVEGNAVSVPVNSLGPAGKYEINFRVTSADGHVVQGQRTFTLAVAGDGAPGEQAAPDDSFTNSEHGLAWWAWVLIGLAIAVVVAAAVVLLLRHRRS</sequence>
<dbReference type="PANTHER" id="PTHR34820">
    <property type="entry name" value="INNER MEMBRANE PROTEIN YEBZ"/>
    <property type="match status" value="1"/>
</dbReference>
<evidence type="ECO:0000256" key="5">
    <source>
        <dbReference type="SAM" id="Phobius"/>
    </source>
</evidence>
<dbReference type="AlphaFoldDB" id="A0A2S0KGA9"/>
<evidence type="ECO:0000256" key="4">
    <source>
        <dbReference type="ARBA" id="ARBA00023008"/>
    </source>
</evidence>
<dbReference type="GO" id="GO:0046688">
    <property type="term" value="P:response to copper ion"/>
    <property type="evidence" value="ECO:0007669"/>
    <property type="project" value="InterPro"/>
</dbReference>
<dbReference type="InterPro" id="IPR014756">
    <property type="entry name" value="Ig_E-set"/>
</dbReference>
<dbReference type="GO" id="GO:0042597">
    <property type="term" value="C:periplasmic space"/>
    <property type="evidence" value="ECO:0007669"/>
    <property type="project" value="InterPro"/>
</dbReference>
<comment type="subcellular location">
    <subcellularLocation>
        <location evidence="1">Cell envelope</location>
    </subcellularLocation>
</comment>
<evidence type="ECO:0000256" key="6">
    <source>
        <dbReference type="SAM" id="SignalP"/>
    </source>
</evidence>
<keyword evidence="4" id="KW-0186">Copper</keyword>
<evidence type="ECO:0000259" key="7">
    <source>
        <dbReference type="Pfam" id="PF04234"/>
    </source>
</evidence>
<reference evidence="8 9" key="1">
    <citation type="submission" date="2018-03" db="EMBL/GenBank/DDBJ databases">
        <title>Characteristics and genome of n-alkane degrading marine bacteria Gordonia iterans isolated from crude oil contaminated in Tae-an, South Korea.</title>
        <authorList>
            <person name="Lee S.-S."/>
            <person name="Kim H."/>
        </authorList>
    </citation>
    <scope>NUCLEOTIDE SEQUENCE [LARGE SCALE GENOMIC DNA]</scope>
    <source>
        <strain evidence="8 9">Co17</strain>
    </source>
</reference>
<feature type="chain" id="PRO_5039103902" evidence="6">
    <location>
        <begin position="36"/>
        <end position="183"/>
    </location>
</feature>
<keyword evidence="9" id="KW-1185">Reference proteome</keyword>
<protein>
    <submittedName>
        <fullName evidence="8">Copper resistance protein CopC</fullName>
    </submittedName>
</protein>
<keyword evidence="2" id="KW-0479">Metal-binding</keyword>
<dbReference type="GO" id="GO:0030313">
    <property type="term" value="C:cell envelope"/>
    <property type="evidence" value="ECO:0007669"/>
    <property type="project" value="UniProtKB-SubCell"/>
</dbReference>
<feature type="transmembrane region" description="Helical" evidence="5">
    <location>
        <begin position="156"/>
        <end position="178"/>
    </location>
</feature>
<dbReference type="OrthoDB" id="5242236at2"/>
<dbReference type="SUPFAM" id="SSF81296">
    <property type="entry name" value="E set domains"/>
    <property type="match status" value="1"/>
</dbReference>
<keyword evidence="5" id="KW-1133">Transmembrane helix</keyword>
<evidence type="ECO:0000256" key="3">
    <source>
        <dbReference type="ARBA" id="ARBA00022729"/>
    </source>
</evidence>
<dbReference type="KEGG" id="git:C6V83_11075"/>
<dbReference type="Proteomes" id="UP000239814">
    <property type="component" value="Chromosome"/>
</dbReference>
<evidence type="ECO:0000313" key="9">
    <source>
        <dbReference type="Proteomes" id="UP000239814"/>
    </source>
</evidence>
<evidence type="ECO:0000256" key="1">
    <source>
        <dbReference type="ARBA" id="ARBA00004196"/>
    </source>
</evidence>
<dbReference type="InterPro" id="IPR007348">
    <property type="entry name" value="CopC_dom"/>
</dbReference>
<dbReference type="Gene3D" id="2.60.40.1220">
    <property type="match status" value="1"/>
</dbReference>
<keyword evidence="5" id="KW-0812">Transmembrane</keyword>
<organism evidence="8 9">
    <name type="scientific">Gordonia iterans</name>
    <dbReference type="NCBI Taxonomy" id="1004901"/>
    <lineage>
        <taxon>Bacteria</taxon>
        <taxon>Bacillati</taxon>
        <taxon>Actinomycetota</taxon>
        <taxon>Actinomycetes</taxon>
        <taxon>Mycobacteriales</taxon>
        <taxon>Gordoniaceae</taxon>
        <taxon>Gordonia</taxon>
    </lineage>
</organism>